<evidence type="ECO:0000313" key="4">
    <source>
        <dbReference type="Proteomes" id="UP000076584"/>
    </source>
</evidence>
<gene>
    <name evidence="3" type="ORF">CI238_06673</name>
</gene>
<dbReference type="InterPro" id="IPR054464">
    <property type="entry name" value="ULD_fung"/>
</dbReference>
<dbReference type="AlphaFoldDB" id="A0A167B626"/>
<feature type="domain" description="Ubiquitin-like" evidence="2">
    <location>
        <begin position="24"/>
        <end position="104"/>
    </location>
</feature>
<sequence>MIAVSGEPSGIRAALVRLERPLSDEHFILEDATGRVFPIQLKIITSWEALEFIIADRFKGKKGANPIRRNRYSLQERATQREIIRSTDWESAFLPYQRVDMSLLCTEPKRDRSESILKLSFLVVEVDDERGLPDKPSAPTVLSPPFGESTSIDEDSDGEEKCTPSQESESDSDDEDIRGFMRIRVIFRRRGTKESELPFGITRAESSEMNERFASNYPAGGNLGSTPPDNTQPEPAKPNKLNTLQLTHSCHFNEHMTESDALEALSIVYVVVYEYGIEFDNKGYLVSRSWEQVFRTKSRNLPKGQFARVVYRLNDKG</sequence>
<protein>
    <recommendedName>
        <fullName evidence="2">Ubiquitin-like domain-containing protein</fullName>
    </recommendedName>
</protein>
<dbReference type="PANTHER" id="PTHR38886">
    <property type="entry name" value="SESA DOMAIN-CONTAINING PROTEIN"/>
    <property type="match status" value="1"/>
</dbReference>
<dbReference type="Proteomes" id="UP000076584">
    <property type="component" value="Unassembled WGS sequence"/>
</dbReference>
<feature type="compositionally biased region" description="Polar residues" evidence="1">
    <location>
        <begin position="224"/>
        <end position="233"/>
    </location>
</feature>
<dbReference type="PANTHER" id="PTHR38886:SF1">
    <property type="entry name" value="NACHT-NTPASE AND P-LOOP NTPASES N-TERMINAL DOMAIN-CONTAINING PROTEIN"/>
    <property type="match status" value="1"/>
</dbReference>
<accession>A0A167B626</accession>
<evidence type="ECO:0000313" key="3">
    <source>
        <dbReference type="EMBL" id="KZL80931.1"/>
    </source>
</evidence>
<keyword evidence="4" id="KW-1185">Reference proteome</keyword>
<reference evidence="3 4" key="1">
    <citation type="submission" date="2015-06" db="EMBL/GenBank/DDBJ databases">
        <title>Survival trade-offs in plant roots during colonization by closely related pathogenic and mutualistic fungi.</title>
        <authorList>
            <person name="Hacquard S."/>
            <person name="Kracher B."/>
            <person name="Hiruma K."/>
            <person name="Weinman A."/>
            <person name="Muench P."/>
            <person name="Garrido Oter R."/>
            <person name="Ver Loren van Themaat E."/>
            <person name="Dallerey J.-F."/>
            <person name="Damm U."/>
            <person name="Henrissat B."/>
            <person name="Lespinet O."/>
            <person name="Thon M."/>
            <person name="Kemen E."/>
            <person name="McHardy A.C."/>
            <person name="Schulze-Lefert P."/>
            <person name="O'Connell R.J."/>
        </authorList>
    </citation>
    <scope>NUCLEOTIDE SEQUENCE [LARGE SCALE GENOMIC DNA]</scope>
    <source>
        <strain evidence="3 4">MAFF 238704</strain>
    </source>
</reference>
<name>A0A167B626_COLIC</name>
<dbReference type="EMBL" id="LFIW01001785">
    <property type="protein sequence ID" value="KZL80931.1"/>
    <property type="molecule type" value="Genomic_DNA"/>
</dbReference>
<proteinExistence type="predicted"/>
<feature type="region of interest" description="Disordered" evidence="1">
    <location>
        <begin position="214"/>
        <end position="237"/>
    </location>
</feature>
<feature type="region of interest" description="Disordered" evidence="1">
    <location>
        <begin position="132"/>
        <end position="175"/>
    </location>
</feature>
<comment type="caution">
    <text evidence="3">The sequence shown here is derived from an EMBL/GenBank/DDBJ whole genome shotgun (WGS) entry which is preliminary data.</text>
</comment>
<dbReference type="Pfam" id="PF22893">
    <property type="entry name" value="ULD_2"/>
    <property type="match status" value="1"/>
</dbReference>
<evidence type="ECO:0000259" key="2">
    <source>
        <dbReference type="Pfam" id="PF22893"/>
    </source>
</evidence>
<organism evidence="3 4">
    <name type="scientific">Colletotrichum incanum</name>
    <name type="common">Soybean anthracnose fungus</name>
    <dbReference type="NCBI Taxonomy" id="1573173"/>
    <lineage>
        <taxon>Eukaryota</taxon>
        <taxon>Fungi</taxon>
        <taxon>Dikarya</taxon>
        <taxon>Ascomycota</taxon>
        <taxon>Pezizomycotina</taxon>
        <taxon>Sordariomycetes</taxon>
        <taxon>Hypocreomycetidae</taxon>
        <taxon>Glomerellales</taxon>
        <taxon>Glomerellaceae</taxon>
        <taxon>Colletotrichum</taxon>
        <taxon>Colletotrichum spaethianum species complex</taxon>
    </lineage>
</organism>
<evidence type="ECO:0000256" key="1">
    <source>
        <dbReference type="SAM" id="MobiDB-lite"/>
    </source>
</evidence>